<evidence type="ECO:0000256" key="2">
    <source>
        <dbReference type="ARBA" id="ARBA00007998"/>
    </source>
</evidence>
<keyword evidence="5 8" id="KW-0812">Transmembrane</keyword>
<keyword evidence="4" id="KW-0309">Germination</keyword>
<evidence type="ECO:0000256" key="5">
    <source>
        <dbReference type="ARBA" id="ARBA00022692"/>
    </source>
</evidence>
<comment type="similarity">
    <text evidence="2">Belongs to the amino acid-polyamine-organocation (APC) superfamily. Spore germination protein (SGP) (TC 2.A.3.9) family.</text>
</comment>
<feature type="transmembrane region" description="Helical" evidence="8">
    <location>
        <begin position="12"/>
        <end position="34"/>
    </location>
</feature>
<proteinExistence type="inferred from homology"/>
<protein>
    <submittedName>
        <fullName evidence="9">GerAB/ArcD/ProY family transporter</fullName>
    </submittedName>
</protein>
<evidence type="ECO:0000313" key="9">
    <source>
        <dbReference type="EMBL" id="MFC5406851.1"/>
    </source>
</evidence>
<name>A0ABW0I016_9BACL</name>
<accession>A0ABW0I016</accession>
<dbReference type="Pfam" id="PF03845">
    <property type="entry name" value="Spore_permease"/>
    <property type="match status" value="1"/>
</dbReference>
<gene>
    <name evidence="9" type="ORF">ACFPOF_29345</name>
</gene>
<comment type="caution">
    <text evidence="9">The sequence shown here is derived from an EMBL/GenBank/DDBJ whole genome shotgun (WGS) entry which is preliminary data.</text>
</comment>
<comment type="subcellular location">
    <subcellularLocation>
        <location evidence="1">Membrane</location>
        <topology evidence="1">Multi-pass membrane protein</topology>
    </subcellularLocation>
</comment>
<dbReference type="InterPro" id="IPR004761">
    <property type="entry name" value="Spore_GerAB"/>
</dbReference>
<organism evidence="9 10">
    <name type="scientific">Cohnella soli</name>
    <dbReference type="NCBI Taxonomy" id="425005"/>
    <lineage>
        <taxon>Bacteria</taxon>
        <taxon>Bacillati</taxon>
        <taxon>Bacillota</taxon>
        <taxon>Bacilli</taxon>
        <taxon>Bacillales</taxon>
        <taxon>Paenibacillaceae</taxon>
        <taxon>Cohnella</taxon>
    </lineage>
</organism>
<dbReference type="Proteomes" id="UP001596113">
    <property type="component" value="Unassembled WGS sequence"/>
</dbReference>
<sequence length="97" mass="10959">MLEKGKISGFQLVLLMHPTIMASGLILMPSITAIQAKQDIWLSPIMASVIGYLNVYLVYRLNKLYPGKTIIEYAPRIVGYRILQRLSADRIFGTVFD</sequence>
<dbReference type="PANTHER" id="PTHR34975:SF2">
    <property type="entry name" value="SPORE GERMINATION PROTEIN A2"/>
    <property type="match status" value="1"/>
</dbReference>
<evidence type="ECO:0000256" key="4">
    <source>
        <dbReference type="ARBA" id="ARBA00022544"/>
    </source>
</evidence>
<dbReference type="PANTHER" id="PTHR34975">
    <property type="entry name" value="SPORE GERMINATION PROTEIN A2"/>
    <property type="match status" value="1"/>
</dbReference>
<evidence type="ECO:0000256" key="1">
    <source>
        <dbReference type="ARBA" id="ARBA00004141"/>
    </source>
</evidence>
<feature type="transmembrane region" description="Helical" evidence="8">
    <location>
        <begin position="40"/>
        <end position="59"/>
    </location>
</feature>
<evidence type="ECO:0000256" key="7">
    <source>
        <dbReference type="ARBA" id="ARBA00023136"/>
    </source>
</evidence>
<keyword evidence="6 8" id="KW-1133">Transmembrane helix</keyword>
<reference evidence="10" key="1">
    <citation type="journal article" date="2019" name="Int. J. Syst. Evol. Microbiol.">
        <title>The Global Catalogue of Microorganisms (GCM) 10K type strain sequencing project: providing services to taxonomists for standard genome sequencing and annotation.</title>
        <authorList>
            <consortium name="The Broad Institute Genomics Platform"/>
            <consortium name="The Broad Institute Genome Sequencing Center for Infectious Disease"/>
            <person name="Wu L."/>
            <person name="Ma J."/>
        </authorList>
    </citation>
    <scope>NUCLEOTIDE SEQUENCE [LARGE SCALE GENOMIC DNA]</scope>
    <source>
        <strain evidence="10">CGMCC 1.18575</strain>
    </source>
</reference>
<dbReference type="RefSeq" id="WP_378138983.1">
    <property type="nucleotide sequence ID" value="NZ_JBHSMI010000062.1"/>
</dbReference>
<dbReference type="EMBL" id="JBHSMI010000062">
    <property type="protein sequence ID" value="MFC5406851.1"/>
    <property type="molecule type" value="Genomic_DNA"/>
</dbReference>
<keyword evidence="10" id="KW-1185">Reference proteome</keyword>
<evidence type="ECO:0000256" key="8">
    <source>
        <dbReference type="SAM" id="Phobius"/>
    </source>
</evidence>
<evidence type="ECO:0000256" key="6">
    <source>
        <dbReference type="ARBA" id="ARBA00022989"/>
    </source>
</evidence>
<evidence type="ECO:0000256" key="3">
    <source>
        <dbReference type="ARBA" id="ARBA00022448"/>
    </source>
</evidence>
<keyword evidence="3" id="KW-0813">Transport</keyword>
<evidence type="ECO:0000313" key="10">
    <source>
        <dbReference type="Proteomes" id="UP001596113"/>
    </source>
</evidence>
<keyword evidence="7 8" id="KW-0472">Membrane</keyword>